<dbReference type="Proteomes" id="UP000326924">
    <property type="component" value="Unassembled WGS sequence"/>
</dbReference>
<dbReference type="OrthoDB" id="1888931at2759"/>
<name>A0A5J5EKI5_9PEZI</name>
<reference evidence="1 2" key="1">
    <citation type="submission" date="2019-09" db="EMBL/GenBank/DDBJ databases">
        <title>Draft genome of the ectomycorrhizal ascomycete Sphaerosporella brunnea.</title>
        <authorList>
            <consortium name="DOE Joint Genome Institute"/>
            <person name="Benucci G.M."/>
            <person name="Marozzi G."/>
            <person name="Antonielli L."/>
            <person name="Sanchez S."/>
            <person name="Marco P."/>
            <person name="Wang X."/>
            <person name="Falini L.B."/>
            <person name="Barry K."/>
            <person name="Haridas S."/>
            <person name="Lipzen A."/>
            <person name="Labutti K."/>
            <person name="Grigoriev I.V."/>
            <person name="Murat C."/>
            <person name="Martin F."/>
            <person name="Albertini E."/>
            <person name="Donnini D."/>
            <person name="Bonito G."/>
        </authorList>
    </citation>
    <scope>NUCLEOTIDE SEQUENCE [LARGE SCALE GENOMIC DNA]</scope>
    <source>
        <strain evidence="1 2">Sb_GMNB300</strain>
    </source>
</reference>
<keyword evidence="2" id="KW-1185">Reference proteome</keyword>
<protein>
    <submittedName>
        <fullName evidence="1">Uncharacterized protein</fullName>
    </submittedName>
</protein>
<sequence>MAKLNTGGSMVFIASMSGYIVNWPSSSARTQRSVAHYGIRVNLIFGISGFMDTVLNRVPALDAQKKLWKERTPMGLIWGVDELNNLVVFPGSDADGSLPLPPQAVASATVRGPCIFTEGQGCLHGG</sequence>
<proteinExistence type="predicted"/>
<dbReference type="InParanoid" id="A0A5J5EKI5"/>
<evidence type="ECO:0000313" key="1">
    <source>
        <dbReference type="EMBL" id="KAA8895218.1"/>
    </source>
</evidence>
<comment type="caution">
    <text evidence="1">The sequence shown here is derived from an EMBL/GenBank/DDBJ whole genome shotgun (WGS) entry which is preliminary data.</text>
</comment>
<dbReference type="SUPFAM" id="SSF51735">
    <property type="entry name" value="NAD(P)-binding Rossmann-fold domains"/>
    <property type="match status" value="1"/>
</dbReference>
<gene>
    <name evidence="1" type="ORF">FN846DRAFT_802330</name>
</gene>
<dbReference type="Gene3D" id="3.40.50.720">
    <property type="entry name" value="NAD(P)-binding Rossmann-like Domain"/>
    <property type="match status" value="1"/>
</dbReference>
<dbReference type="AlphaFoldDB" id="A0A5J5EKI5"/>
<dbReference type="EMBL" id="VXIS01000281">
    <property type="protein sequence ID" value="KAA8895218.1"/>
    <property type="molecule type" value="Genomic_DNA"/>
</dbReference>
<evidence type="ECO:0000313" key="2">
    <source>
        <dbReference type="Proteomes" id="UP000326924"/>
    </source>
</evidence>
<organism evidence="1 2">
    <name type="scientific">Sphaerosporella brunnea</name>
    <dbReference type="NCBI Taxonomy" id="1250544"/>
    <lineage>
        <taxon>Eukaryota</taxon>
        <taxon>Fungi</taxon>
        <taxon>Dikarya</taxon>
        <taxon>Ascomycota</taxon>
        <taxon>Pezizomycotina</taxon>
        <taxon>Pezizomycetes</taxon>
        <taxon>Pezizales</taxon>
        <taxon>Pyronemataceae</taxon>
        <taxon>Sphaerosporella</taxon>
    </lineage>
</organism>
<accession>A0A5J5EKI5</accession>
<dbReference type="InterPro" id="IPR036291">
    <property type="entry name" value="NAD(P)-bd_dom_sf"/>
</dbReference>